<dbReference type="OrthoDB" id="3712030at2"/>
<dbReference type="InterPro" id="IPR047755">
    <property type="entry name" value="OrtA"/>
</dbReference>
<proteinExistence type="predicted"/>
<reference evidence="1 2" key="1">
    <citation type="submission" date="2018-05" db="EMBL/GenBank/DDBJ databases">
        <title>Genomic Encyclopedia of Type Strains, Phase IV (KMG-IV): sequencing the most valuable type-strain genomes for metagenomic binning, comparative biology and taxonomic classification.</title>
        <authorList>
            <person name="Goeker M."/>
        </authorList>
    </citation>
    <scope>NUCLEOTIDE SEQUENCE [LARGE SCALE GENOMIC DNA]</scope>
    <source>
        <strain evidence="1 2">DSM 28556</strain>
    </source>
</reference>
<comment type="caution">
    <text evidence="1">The sequence shown here is derived from an EMBL/GenBank/DDBJ whole genome shotgun (WGS) entry which is preliminary data.</text>
</comment>
<protein>
    <submittedName>
        <fullName evidence="1">Uncharacterized protein</fullName>
    </submittedName>
</protein>
<dbReference type="Pfam" id="PF22010">
    <property type="entry name" value="OrtA"/>
    <property type="match status" value="1"/>
</dbReference>
<evidence type="ECO:0000313" key="2">
    <source>
        <dbReference type="Proteomes" id="UP000247978"/>
    </source>
</evidence>
<gene>
    <name evidence="1" type="ORF">DFR56_11691</name>
</gene>
<keyword evidence="2" id="KW-1185">Reference proteome</keyword>
<dbReference type="EMBL" id="QJJQ01000016">
    <property type="protein sequence ID" value="PXW83412.1"/>
    <property type="molecule type" value="Genomic_DNA"/>
</dbReference>
<evidence type="ECO:0000313" key="1">
    <source>
        <dbReference type="EMBL" id="PXW83412.1"/>
    </source>
</evidence>
<sequence length="106" mass="11855">MKAIKGDWVEIEKVILEADERVAKLPEDTKIVPLISYVQGFLEKSSNVGDEASIISVIGRRHIGTLVNRKPKFTHHYGQPIQELLTIGRELNAILHEETGGDSHND</sequence>
<dbReference type="AlphaFoldDB" id="A0A2V3VNL3"/>
<accession>A0A2V3VNL3</accession>
<name>A0A2V3VNL3_9BACI</name>
<dbReference type="Proteomes" id="UP000247978">
    <property type="component" value="Unassembled WGS sequence"/>
</dbReference>
<dbReference type="RefSeq" id="WP_110396932.1">
    <property type="nucleotide sequence ID" value="NZ_JADIJL010000002.1"/>
</dbReference>
<organism evidence="1 2">
    <name type="scientific">Pseudogracilibacillus auburnensis</name>
    <dbReference type="NCBI Taxonomy" id="1494959"/>
    <lineage>
        <taxon>Bacteria</taxon>
        <taxon>Bacillati</taxon>
        <taxon>Bacillota</taxon>
        <taxon>Bacilli</taxon>
        <taxon>Bacillales</taxon>
        <taxon>Bacillaceae</taxon>
        <taxon>Pseudogracilibacillus</taxon>
    </lineage>
</organism>
<dbReference type="NCBIfam" id="NF040739">
    <property type="entry name" value="ornith_OrtA"/>
    <property type="match status" value="1"/>
</dbReference>